<gene>
    <name evidence="1" type="ORF">MBAV_004223</name>
</gene>
<reference evidence="1 2" key="1">
    <citation type="submission" date="2015-02" db="EMBL/GenBank/DDBJ databases">
        <title>Single-cell genomics of uncultivated deep-branching MTB reveals a conserved set of magnetosome genes.</title>
        <authorList>
            <person name="Kolinko S."/>
            <person name="Richter M."/>
            <person name="Glockner F.O."/>
            <person name="Brachmann A."/>
            <person name="Schuler D."/>
        </authorList>
    </citation>
    <scope>NUCLEOTIDE SEQUENCE [LARGE SCALE GENOMIC DNA]</scope>
    <source>
        <strain evidence="1">TM-1</strain>
    </source>
</reference>
<proteinExistence type="predicted"/>
<organism evidence="1 2">
    <name type="scientific">Candidatus Magnetobacterium bavaricum</name>
    <dbReference type="NCBI Taxonomy" id="29290"/>
    <lineage>
        <taxon>Bacteria</taxon>
        <taxon>Pseudomonadati</taxon>
        <taxon>Nitrospirota</taxon>
        <taxon>Thermodesulfovibrionia</taxon>
        <taxon>Thermodesulfovibrionales</taxon>
        <taxon>Candidatus Magnetobacteriaceae</taxon>
        <taxon>Candidatus Magnetobacterium</taxon>
    </lineage>
</organism>
<dbReference type="EMBL" id="LACI01001829">
    <property type="protein sequence ID" value="KJU83583.1"/>
    <property type="molecule type" value="Genomic_DNA"/>
</dbReference>
<sequence length="57" mass="6435">MGKAGVTRKDVCQTLLLQQLDRLVQSDNQRNGRREIGLILLELLALCLEVEVESLEL</sequence>
<dbReference type="AlphaFoldDB" id="A0A0F3GSB7"/>
<comment type="caution">
    <text evidence="1">The sequence shown here is derived from an EMBL/GenBank/DDBJ whole genome shotgun (WGS) entry which is preliminary data.</text>
</comment>
<dbReference type="Proteomes" id="UP000033423">
    <property type="component" value="Unassembled WGS sequence"/>
</dbReference>
<name>A0A0F3GSB7_9BACT</name>
<evidence type="ECO:0000313" key="1">
    <source>
        <dbReference type="EMBL" id="KJU83583.1"/>
    </source>
</evidence>
<protein>
    <submittedName>
        <fullName evidence="1">Uncharacterized protein</fullName>
    </submittedName>
</protein>
<evidence type="ECO:0000313" key="2">
    <source>
        <dbReference type="Proteomes" id="UP000033423"/>
    </source>
</evidence>
<accession>A0A0F3GSB7</accession>
<keyword evidence="2" id="KW-1185">Reference proteome</keyword>